<evidence type="ECO:0000313" key="4">
    <source>
        <dbReference type="EMBL" id="KAG5835676.1"/>
    </source>
</evidence>
<keyword evidence="5" id="KW-1185">Reference proteome</keyword>
<dbReference type="Pfam" id="PF04664">
    <property type="entry name" value="OGFr_N"/>
    <property type="match status" value="1"/>
</dbReference>
<feature type="region of interest" description="Disordered" evidence="2">
    <location>
        <begin position="275"/>
        <end position="340"/>
    </location>
</feature>
<feature type="domain" description="Opioid growth factor receptor (OGFr) conserved" evidence="3">
    <location>
        <begin position="80"/>
        <end position="282"/>
    </location>
</feature>
<dbReference type="PANTHER" id="PTHR14015:SF1">
    <property type="entry name" value="OPIOID GROWTH FACTOR RECEPTOR"/>
    <property type="match status" value="1"/>
</dbReference>
<accession>A0A9D3RME5</accession>
<evidence type="ECO:0000313" key="5">
    <source>
        <dbReference type="Proteomes" id="UP001044222"/>
    </source>
</evidence>
<dbReference type="InterPro" id="IPR039574">
    <property type="entry name" value="OGFr"/>
</dbReference>
<feature type="compositionally biased region" description="Acidic residues" evidence="2">
    <location>
        <begin position="330"/>
        <end position="340"/>
    </location>
</feature>
<gene>
    <name evidence="4" type="ORF">ANANG_G00246540</name>
</gene>
<feature type="compositionally biased region" description="Basic and acidic residues" evidence="2">
    <location>
        <begin position="314"/>
        <end position="329"/>
    </location>
</feature>
<organism evidence="4 5">
    <name type="scientific">Anguilla anguilla</name>
    <name type="common">European freshwater eel</name>
    <name type="synonym">Muraena anguilla</name>
    <dbReference type="NCBI Taxonomy" id="7936"/>
    <lineage>
        <taxon>Eukaryota</taxon>
        <taxon>Metazoa</taxon>
        <taxon>Chordata</taxon>
        <taxon>Craniata</taxon>
        <taxon>Vertebrata</taxon>
        <taxon>Euteleostomi</taxon>
        <taxon>Actinopterygii</taxon>
        <taxon>Neopterygii</taxon>
        <taxon>Teleostei</taxon>
        <taxon>Anguilliformes</taxon>
        <taxon>Anguillidae</taxon>
        <taxon>Anguilla</taxon>
    </lineage>
</organism>
<evidence type="ECO:0000259" key="3">
    <source>
        <dbReference type="Pfam" id="PF04664"/>
    </source>
</evidence>
<comment type="caution">
    <text evidence="4">The sequence shown here is derived from an EMBL/GenBank/DDBJ whole genome shotgun (WGS) entry which is preliminary data.</text>
</comment>
<evidence type="ECO:0000256" key="2">
    <source>
        <dbReference type="SAM" id="MobiDB-lite"/>
    </source>
</evidence>
<dbReference type="EMBL" id="JAFIRN010000014">
    <property type="protein sequence ID" value="KAG5835676.1"/>
    <property type="molecule type" value="Genomic_DNA"/>
</dbReference>
<proteinExistence type="inferred from homology"/>
<sequence length="340" mass="40307">METTPFNRWSEYDEEDDLVCEYDSTWEETACDSGGKNSWWNTGYRGRRNLRAAKDMQTYRHSYPEKYQSCSWDHLTDLDEEEQMVNLRFYRNEIPSSPDDMKITEFHKHWKGDYERLEYVHSYIQWLFPLQEAGMNYRAKELTKKEIEKFCKDEEAKKRLVESYELMLDFYGIRLVDKSTGRVERSEKWEERFDNLNRNTHNNLRITRILKSLGELGFKHYQAPLVKFFLEETLIHDNLKNVKQSVMDYFLFAVLDKDERRKLIEYAFRHYEPKCGMSEGPRPDVGADEDQRPEGAVEDTASGNGAGNVSSNPDDMKASDDAMICKDQEMETDEGSEMEY</sequence>
<evidence type="ECO:0000256" key="1">
    <source>
        <dbReference type="ARBA" id="ARBA00010365"/>
    </source>
</evidence>
<reference evidence="4" key="1">
    <citation type="submission" date="2021-01" db="EMBL/GenBank/DDBJ databases">
        <title>A chromosome-scale assembly of European eel, Anguilla anguilla.</title>
        <authorList>
            <person name="Henkel C."/>
            <person name="Jong-Raadsen S.A."/>
            <person name="Dufour S."/>
            <person name="Weltzien F.-A."/>
            <person name="Palstra A.P."/>
            <person name="Pelster B."/>
            <person name="Spaink H.P."/>
            <person name="Van Den Thillart G.E."/>
            <person name="Jansen H."/>
            <person name="Zahm M."/>
            <person name="Klopp C."/>
            <person name="Cedric C."/>
            <person name="Louis A."/>
            <person name="Berthelot C."/>
            <person name="Parey E."/>
            <person name="Roest Crollius H."/>
            <person name="Montfort J."/>
            <person name="Robinson-Rechavi M."/>
            <person name="Bucao C."/>
            <person name="Bouchez O."/>
            <person name="Gislard M."/>
            <person name="Lluch J."/>
            <person name="Milhes M."/>
            <person name="Lampietro C."/>
            <person name="Lopez Roques C."/>
            <person name="Donnadieu C."/>
            <person name="Braasch I."/>
            <person name="Desvignes T."/>
            <person name="Postlethwait J."/>
            <person name="Bobe J."/>
            <person name="Guiguen Y."/>
            <person name="Dirks R."/>
        </authorList>
    </citation>
    <scope>NUCLEOTIDE SEQUENCE</scope>
    <source>
        <strain evidence="4">Tag_6206</strain>
        <tissue evidence="4">Liver</tissue>
    </source>
</reference>
<dbReference type="GO" id="GO:0140625">
    <property type="term" value="F:opioid growth factor receptor activity"/>
    <property type="evidence" value="ECO:0007669"/>
    <property type="project" value="InterPro"/>
</dbReference>
<dbReference type="InterPro" id="IPR006757">
    <property type="entry name" value="OGF_rcpt"/>
</dbReference>
<feature type="compositionally biased region" description="Polar residues" evidence="2">
    <location>
        <begin position="301"/>
        <end position="313"/>
    </location>
</feature>
<dbReference type="Proteomes" id="UP001044222">
    <property type="component" value="Chromosome 14"/>
</dbReference>
<dbReference type="AlphaFoldDB" id="A0A9D3RME5"/>
<dbReference type="PANTHER" id="PTHR14015">
    <property type="entry name" value="OPIOID GROWTH FACTOR RECEPTOR OGFR ZETA-TYPE OPIOID RECEPTOR"/>
    <property type="match status" value="1"/>
</dbReference>
<dbReference type="GO" id="GO:0016020">
    <property type="term" value="C:membrane"/>
    <property type="evidence" value="ECO:0007669"/>
    <property type="project" value="InterPro"/>
</dbReference>
<name>A0A9D3RME5_ANGAN</name>
<protein>
    <recommendedName>
        <fullName evidence="3">Opioid growth factor receptor (OGFr) conserved domain-containing protein</fullName>
    </recommendedName>
</protein>
<comment type="similarity">
    <text evidence="1">Belongs to the opioid growth factor receptor family.</text>
</comment>